<proteinExistence type="predicted"/>
<evidence type="ECO:0000313" key="3">
    <source>
        <dbReference type="Proteomes" id="UP000095658"/>
    </source>
</evidence>
<accession>A0A1E7DLE1</accession>
<gene>
    <name evidence="2" type="ORF">BA724_12485</name>
</gene>
<protein>
    <recommendedName>
        <fullName evidence="4">DUF4367 domain-containing protein</fullName>
    </recommendedName>
</protein>
<feature type="signal peptide" evidence="1">
    <location>
        <begin position="1"/>
        <end position="23"/>
    </location>
</feature>
<sequence length="180" mass="20518">MFFLKGHAISLIILILVSFPNAAAVESGTSLQKSYVDAGYVSVSEALQESSRHFKRDIHLPFQIPPIPFTHIFGRFHSASGEMNDEFEVEYINENLPENHFIIRVRPIEHQITFRENEIDHLIQLKNGTEAVYCFGNQFNMLAFEKNGWQYMLNIDKRAAVTANLDMLTAIADSIIETAE</sequence>
<dbReference type="Proteomes" id="UP000095658">
    <property type="component" value="Unassembled WGS sequence"/>
</dbReference>
<dbReference type="OrthoDB" id="2437594at2"/>
<keyword evidence="1" id="KW-0732">Signal</keyword>
<evidence type="ECO:0008006" key="4">
    <source>
        <dbReference type="Google" id="ProtNLM"/>
    </source>
</evidence>
<dbReference type="EMBL" id="MAMP01000024">
    <property type="protein sequence ID" value="OES43902.1"/>
    <property type="molecule type" value="Genomic_DNA"/>
</dbReference>
<dbReference type="RefSeq" id="WP_069939680.1">
    <property type="nucleotide sequence ID" value="NZ_MAMP01000024.1"/>
</dbReference>
<feature type="chain" id="PRO_5038375479" description="DUF4367 domain-containing protein" evidence="1">
    <location>
        <begin position="24"/>
        <end position="180"/>
    </location>
</feature>
<reference evidence="2 3" key="1">
    <citation type="submission" date="2016-06" db="EMBL/GenBank/DDBJ databases">
        <title>Domibacillus iocasae genome sequencing.</title>
        <authorList>
            <person name="Verma A."/>
            <person name="Pal Y."/>
            <person name="Ojha A.K."/>
            <person name="Krishnamurthi S."/>
        </authorList>
    </citation>
    <scope>NUCLEOTIDE SEQUENCE [LARGE SCALE GENOMIC DNA]</scope>
    <source>
        <strain evidence="2 3">DSM 29979</strain>
    </source>
</reference>
<organism evidence="2 3">
    <name type="scientific">Domibacillus iocasae</name>
    <dbReference type="NCBI Taxonomy" id="1714016"/>
    <lineage>
        <taxon>Bacteria</taxon>
        <taxon>Bacillati</taxon>
        <taxon>Bacillota</taxon>
        <taxon>Bacilli</taxon>
        <taxon>Bacillales</taxon>
        <taxon>Bacillaceae</taxon>
        <taxon>Domibacillus</taxon>
    </lineage>
</organism>
<comment type="caution">
    <text evidence="2">The sequence shown here is derived from an EMBL/GenBank/DDBJ whole genome shotgun (WGS) entry which is preliminary data.</text>
</comment>
<dbReference type="AlphaFoldDB" id="A0A1E7DLE1"/>
<evidence type="ECO:0000256" key="1">
    <source>
        <dbReference type="SAM" id="SignalP"/>
    </source>
</evidence>
<keyword evidence="3" id="KW-1185">Reference proteome</keyword>
<evidence type="ECO:0000313" key="2">
    <source>
        <dbReference type="EMBL" id="OES43902.1"/>
    </source>
</evidence>
<name>A0A1E7DLE1_9BACI</name>